<protein>
    <submittedName>
        <fullName evidence="1">Uncharacterized protein</fullName>
    </submittedName>
</protein>
<dbReference type="NCBIfam" id="TIGR03057">
    <property type="entry name" value="xxxLxxG_by_4"/>
    <property type="match status" value="1"/>
</dbReference>
<dbReference type="AlphaFoldDB" id="A0A2G8SAP4"/>
<sequence>MNAPAYSAQALTMPQLVPTHSFVLSNIVIPYNSNASTPYSPAIVSMQYSTGAAALAAYNSNAPVTAYDPNAPATTYDPNTPITSIPFSSTESNDAVNYDPNAQFLNHSDKDFDVLSQKSDSMTLEILKGIQQDIQMHREQDRSDMKSLKDGIETLTSGMNTLNGSMTTLTNGMTNLNNGMNRLNGGMNTFNSGMNTLTDTVLSMKNELVGLNQLLCQMITSAGAGNSGLQG</sequence>
<gene>
    <name evidence="1" type="ORF">GSI_06995</name>
</gene>
<proteinExistence type="predicted"/>
<comment type="caution">
    <text evidence="1">The sequence shown here is derived from an EMBL/GenBank/DDBJ whole genome shotgun (WGS) entry which is preliminary data.</text>
</comment>
<dbReference type="Proteomes" id="UP000230002">
    <property type="component" value="Unassembled WGS sequence"/>
</dbReference>
<reference evidence="1 2" key="1">
    <citation type="journal article" date="2015" name="Sci. Rep.">
        <title>Chromosome-level genome map provides insights into diverse defense mechanisms in the medicinal fungus Ganoderma sinense.</title>
        <authorList>
            <person name="Zhu Y."/>
            <person name="Xu J."/>
            <person name="Sun C."/>
            <person name="Zhou S."/>
            <person name="Xu H."/>
            <person name="Nelson D.R."/>
            <person name="Qian J."/>
            <person name="Song J."/>
            <person name="Luo H."/>
            <person name="Xiang L."/>
            <person name="Li Y."/>
            <person name="Xu Z."/>
            <person name="Ji A."/>
            <person name="Wang L."/>
            <person name="Lu S."/>
            <person name="Hayward A."/>
            <person name="Sun W."/>
            <person name="Li X."/>
            <person name="Schwartz D.C."/>
            <person name="Wang Y."/>
            <person name="Chen S."/>
        </authorList>
    </citation>
    <scope>NUCLEOTIDE SEQUENCE [LARGE SCALE GENOMIC DNA]</scope>
    <source>
        <strain evidence="1 2">ZZ0214-1</strain>
    </source>
</reference>
<dbReference type="EMBL" id="AYKW01000013">
    <property type="protein sequence ID" value="PIL30827.1"/>
    <property type="molecule type" value="Genomic_DNA"/>
</dbReference>
<keyword evidence="2" id="KW-1185">Reference proteome</keyword>
<dbReference type="InterPro" id="IPR023908">
    <property type="entry name" value="xxxLxxG_rpt"/>
</dbReference>
<organism evidence="1 2">
    <name type="scientific">Ganoderma sinense ZZ0214-1</name>
    <dbReference type="NCBI Taxonomy" id="1077348"/>
    <lineage>
        <taxon>Eukaryota</taxon>
        <taxon>Fungi</taxon>
        <taxon>Dikarya</taxon>
        <taxon>Basidiomycota</taxon>
        <taxon>Agaricomycotina</taxon>
        <taxon>Agaricomycetes</taxon>
        <taxon>Polyporales</taxon>
        <taxon>Polyporaceae</taxon>
        <taxon>Ganoderma</taxon>
    </lineage>
</organism>
<dbReference type="Gene3D" id="1.20.5.340">
    <property type="match status" value="1"/>
</dbReference>
<evidence type="ECO:0000313" key="2">
    <source>
        <dbReference type="Proteomes" id="UP000230002"/>
    </source>
</evidence>
<evidence type="ECO:0000313" key="1">
    <source>
        <dbReference type="EMBL" id="PIL30827.1"/>
    </source>
</evidence>
<accession>A0A2G8SAP4</accession>
<name>A0A2G8SAP4_9APHY</name>